<dbReference type="PANTHER" id="PTHR40518:SF1">
    <property type="entry name" value="ACETOACETATE DECARBOXYLASE"/>
    <property type="match status" value="1"/>
</dbReference>
<evidence type="ECO:0000313" key="2">
    <source>
        <dbReference type="EMBL" id="KAK4092772.1"/>
    </source>
</evidence>
<feature type="compositionally biased region" description="Low complexity" evidence="1">
    <location>
        <begin position="785"/>
        <end position="816"/>
    </location>
</feature>
<dbReference type="InterPro" id="IPR023375">
    <property type="entry name" value="ADC_dom_sf"/>
</dbReference>
<evidence type="ECO:0000256" key="1">
    <source>
        <dbReference type="SAM" id="MobiDB-lite"/>
    </source>
</evidence>
<sequence>MAQGASRRIPERKYGVSEGDPWKAQQGWRLPGAAKLGIGGGGRVRNLGLLSTVEDVLSPISRADASWTGWKAGWLCRRRTGLQAGACVAGDEGSAAAASVLRIKTGCLSASIDQQIRWKRGTAQVRESSRALLRQQEREAGVEGFESIRACPRKVLLFKALAAPTLHLQEMIWKVRKEQRKVQGRRSTRPTKRHVVASGAAASRLEAVSKLCWHVVVAQTPWLPTLVNPAAATFDFLTSHFLPIPWPAPGHSLMLCQDACLHRAGRWLLSQPARCSATWTRARATWTGNLGSAMPHGGPVASDTATWAARPPAALAPDGDGSPHRPHGLCLPCAHVDRHQRRRYWGPILAMGAWGGTHSGSPQIKVGCRARQRLAHTRRYGIRARFWTTPHPQPLAAMAVIHAPHRHDAAGPLPTEAPFDEAVGGECCAAIDKPLQKGIAPSAGLGFLRAARLLLRDSSSSAPGETRRSSPIPPSRLAAQSFQVLPARRVISQVQVLTRAHLLSGAVNGMDPRPAPHLVRLCPPPDTAHSTLPCHTFGLQQHRNAHRNTCIQALDGGGEAIPDAQPGAIMTWRCFLCCLAMHHHRPTHASCRSDPSLRPLSLPPAAAHPSTLPSHPPFAPAILHPSITHRPPIHPPRRGVTAVPALGHLGRPVTIPIHIHIHAGCFVPISSVSLFAAADPRDNHHPPSPVASSEEPAEDPRALSCAASAPAVVVLCPIVPAPSPSPCAFAMLDTWRSIQIAAPRRLRSAPIIHPSAGSCTYCSVPGTETCFTPSPCPHVEPPAMSSTTTTASTTVSRRDAASSPSSAPDATSSSVSLPSDKEIWPAAASMPDPDPIKVVPPPWTLNGDVYCISWWTSGAAARKLPKHAYSPLEAGTDFANPPGSHPVGGLSMIQIIRYRDSPVGPYDELLVVPGSFDWSRDGPDGRREVGRNPRITRIYVSQKHTCYNGRVNWNCPKHLARFDWDYGPNDSVSVKVYPHDTTDDITESKPSPLPFFQATFKPVSYVPSFPFATRWANYFGFETTLAMPPVPQGEGSQGELPSTDVWCKVIPLQYSRTTRAGWFDMSMRDEKGELIGEYENFWPGMGRWQLGVKMENAELSFDHATETWKPMKSRAHL</sequence>
<gene>
    <name evidence="2" type="ORF">Purlil1_2697</name>
</gene>
<feature type="region of interest" description="Disordered" evidence="1">
    <location>
        <begin position="1"/>
        <end position="20"/>
    </location>
</feature>
<evidence type="ECO:0000313" key="3">
    <source>
        <dbReference type="Proteomes" id="UP001287286"/>
    </source>
</evidence>
<feature type="region of interest" description="Disordered" evidence="1">
    <location>
        <begin position="680"/>
        <end position="702"/>
    </location>
</feature>
<feature type="region of interest" description="Disordered" evidence="1">
    <location>
        <begin position="782"/>
        <end position="818"/>
    </location>
</feature>
<dbReference type="SUPFAM" id="SSF160104">
    <property type="entry name" value="Acetoacetate decarboxylase-like"/>
    <property type="match status" value="1"/>
</dbReference>
<protein>
    <submittedName>
        <fullName evidence="2">Uncharacterized protein</fullName>
    </submittedName>
</protein>
<dbReference type="Gene3D" id="2.40.400.10">
    <property type="entry name" value="Acetoacetate decarboxylase-like"/>
    <property type="match status" value="1"/>
</dbReference>
<dbReference type="Proteomes" id="UP001287286">
    <property type="component" value="Unassembled WGS sequence"/>
</dbReference>
<keyword evidence="3" id="KW-1185">Reference proteome</keyword>
<reference evidence="2 3" key="1">
    <citation type="journal article" date="2024" name="Microbiol. Resour. Announc.">
        <title>Genome annotations for the ascomycete fungi Trichoderma harzianum, Trichoderma aggressivum, and Purpureocillium lilacinum.</title>
        <authorList>
            <person name="Beijen E.P.W."/>
            <person name="Ohm R.A."/>
        </authorList>
    </citation>
    <scope>NUCLEOTIDE SEQUENCE [LARGE SCALE GENOMIC DNA]</scope>
    <source>
        <strain evidence="2 3">CBS 150709</strain>
    </source>
</reference>
<name>A0ABR0C969_PURLI</name>
<dbReference type="PANTHER" id="PTHR40518">
    <property type="entry name" value="ACETOACETATE DECARBOXYLASE"/>
    <property type="match status" value="1"/>
</dbReference>
<dbReference type="EMBL" id="JAWRVI010000007">
    <property type="protein sequence ID" value="KAK4092772.1"/>
    <property type="molecule type" value="Genomic_DNA"/>
</dbReference>
<accession>A0ABR0C969</accession>
<organism evidence="2 3">
    <name type="scientific">Purpureocillium lilacinum</name>
    <name type="common">Paecilomyces lilacinus</name>
    <dbReference type="NCBI Taxonomy" id="33203"/>
    <lineage>
        <taxon>Eukaryota</taxon>
        <taxon>Fungi</taxon>
        <taxon>Dikarya</taxon>
        <taxon>Ascomycota</taxon>
        <taxon>Pezizomycotina</taxon>
        <taxon>Sordariomycetes</taxon>
        <taxon>Hypocreomycetidae</taxon>
        <taxon>Hypocreales</taxon>
        <taxon>Ophiocordycipitaceae</taxon>
        <taxon>Purpureocillium</taxon>
    </lineage>
</organism>
<comment type="caution">
    <text evidence="2">The sequence shown here is derived from an EMBL/GenBank/DDBJ whole genome shotgun (WGS) entry which is preliminary data.</text>
</comment>
<proteinExistence type="predicted"/>